<dbReference type="InterPro" id="IPR045782">
    <property type="entry name" value="TrbL_3"/>
</dbReference>
<feature type="compositionally biased region" description="Pro residues" evidence="1">
    <location>
        <begin position="604"/>
        <end position="614"/>
    </location>
</feature>
<feature type="signal peptide" evidence="3">
    <location>
        <begin position="1"/>
        <end position="38"/>
    </location>
</feature>
<feature type="compositionally biased region" description="Low complexity" evidence="1">
    <location>
        <begin position="462"/>
        <end position="487"/>
    </location>
</feature>
<name>A0A1C5KFI3_9ACTN</name>
<feature type="compositionally biased region" description="Pro residues" evidence="1">
    <location>
        <begin position="40"/>
        <end position="50"/>
    </location>
</feature>
<keyword evidence="2" id="KW-1133">Transmembrane helix</keyword>
<feature type="transmembrane region" description="Helical" evidence="2">
    <location>
        <begin position="239"/>
        <end position="258"/>
    </location>
</feature>
<sequence length="668" mass="67578">MAAVTDSCRRTRHSAVVLLFGVLILAGLAVAGAGPAHAEPTPPSTVPAVPPTTDVPDSGVRPPGGVPTPSATSVPTPGPTPALGRPSHNDDPAWFDIGGQVRTAVVDLVVWAAEQALQPVMEALGNSWLSTPDLTGNEHVVAFWTTSLIAANGVFVLFIVANGFLVTTRETLQTRYGLKQVLPRIAVGAVLANSSLIIGQKAIAVTNALTVAIAGNSVDGPAAATAIRQITDDALQGQGFLMVLLVIAVVVMCLLLEFTFVLRLAALVILLGIAPAALICHASPLTEGLAQLWWRAFLACLGLQLGQAVVVLATIKVFLTHAGPTVLGIPYTGDGLLGVVVCLTMLWLLIKLPGWMRQFVLGPLGQSNGRGLLGQLVRAFVLTKTLGAVAGVLGRTAPSSPSAGRTSTRPPGRRPPPGGPRPPRPPSPSGPGPTPRPPSPAGPVAFSHAPVPHTPLPAPSGTNAAPAFSHPAAPSTPTAAPSAAVPPVRFSHPASPQSSPPFPTLPPAHVAFSDAPTTTARPATNSPAPVVTFSSAPTPQTAPRRPPGPVTPVFSTAPAASGPRASTPRTRPTTARRVTPSGPAAASPAVPSTARRSSSAGPSRPRPPASPAPSPDGRGAALPTPSHPSPGTGTTAAGTGAVRNESSPPPARPSAPPRRRSSPAKGGQ</sequence>
<dbReference type="PRINTS" id="PR01217">
    <property type="entry name" value="PRICHEXTENSN"/>
</dbReference>
<dbReference type="AlphaFoldDB" id="A0A1C5KFI3"/>
<dbReference type="EMBL" id="LT607752">
    <property type="protein sequence ID" value="SCG81553.1"/>
    <property type="molecule type" value="Genomic_DNA"/>
</dbReference>
<evidence type="ECO:0000313" key="4">
    <source>
        <dbReference type="EMBL" id="SCG81553.1"/>
    </source>
</evidence>
<feature type="compositionally biased region" description="Polar residues" evidence="1">
    <location>
        <begin position="515"/>
        <end position="535"/>
    </location>
</feature>
<feature type="compositionally biased region" description="Low complexity" evidence="1">
    <location>
        <begin position="563"/>
        <end position="603"/>
    </location>
</feature>
<proteinExistence type="predicted"/>
<feature type="region of interest" description="Disordered" evidence="1">
    <location>
        <begin position="33"/>
        <end position="89"/>
    </location>
</feature>
<dbReference type="Proteomes" id="UP000198226">
    <property type="component" value="Chromosome I"/>
</dbReference>
<feature type="region of interest" description="Disordered" evidence="1">
    <location>
        <begin position="393"/>
        <end position="668"/>
    </location>
</feature>
<accession>A0A1C5KFI3</accession>
<gene>
    <name evidence="4" type="ORF">GA0070623_5937</name>
</gene>
<keyword evidence="3" id="KW-0732">Signal</keyword>
<feature type="transmembrane region" description="Helical" evidence="2">
    <location>
        <begin position="296"/>
        <end position="319"/>
    </location>
</feature>
<feature type="transmembrane region" description="Helical" evidence="2">
    <location>
        <begin position="264"/>
        <end position="284"/>
    </location>
</feature>
<keyword evidence="2" id="KW-0472">Membrane</keyword>
<feature type="compositionally biased region" description="Low complexity" evidence="1">
    <location>
        <begin position="615"/>
        <end position="641"/>
    </location>
</feature>
<evidence type="ECO:0000256" key="1">
    <source>
        <dbReference type="SAM" id="MobiDB-lite"/>
    </source>
</evidence>
<reference evidence="5" key="1">
    <citation type="submission" date="2016-06" db="EMBL/GenBank/DDBJ databases">
        <authorList>
            <person name="Varghese N."/>
            <person name="Submissions Spin"/>
        </authorList>
    </citation>
    <scope>NUCLEOTIDE SEQUENCE [LARGE SCALE GENOMIC DNA]</scope>
    <source>
        <strain evidence="5">DSM 44983</strain>
    </source>
</reference>
<feature type="chain" id="PRO_5008720447" evidence="3">
    <location>
        <begin position="39"/>
        <end position="668"/>
    </location>
</feature>
<feature type="transmembrane region" description="Helical" evidence="2">
    <location>
        <begin position="331"/>
        <end position="350"/>
    </location>
</feature>
<evidence type="ECO:0000256" key="2">
    <source>
        <dbReference type="SAM" id="Phobius"/>
    </source>
</evidence>
<dbReference type="Pfam" id="PF19590">
    <property type="entry name" value="TrbL_3"/>
    <property type="match status" value="1"/>
</dbReference>
<keyword evidence="5" id="KW-1185">Reference proteome</keyword>
<protein>
    <submittedName>
        <fullName evidence="4">Uncharacterized protein</fullName>
    </submittedName>
</protein>
<keyword evidence="2" id="KW-0812">Transmembrane</keyword>
<feature type="compositionally biased region" description="Pro residues" evidence="1">
    <location>
        <begin position="413"/>
        <end position="441"/>
    </location>
</feature>
<feature type="transmembrane region" description="Helical" evidence="2">
    <location>
        <begin position="141"/>
        <end position="165"/>
    </location>
</feature>
<evidence type="ECO:0000313" key="5">
    <source>
        <dbReference type="Proteomes" id="UP000198226"/>
    </source>
</evidence>
<feature type="compositionally biased region" description="Pro residues" evidence="1">
    <location>
        <begin position="647"/>
        <end position="656"/>
    </location>
</feature>
<organism evidence="4 5">
    <name type="scientific">Micromonospora rifamycinica</name>
    <dbReference type="NCBI Taxonomy" id="291594"/>
    <lineage>
        <taxon>Bacteria</taxon>
        <taxon>Bacillati</taxon>
        <taxon>Actinomycetota</taxon>
        <taxon>Actinomycetes</taxon>
        <taxon>Micromonosporales</taxon>
        <taxon>Micromonosporaceae</taxon>
        <taxon>Micromonospora</taxon>
    </lineage>
</organism>
<evidence type="ECO:0000256" key="3">
    <source>
        <dbReference type="SAM" id="SignalP"/>
    </source>
</evidence>